<sequence length="38" mass="4275">ISALILEVIEWEQSGEVIDVIISHSFPSKFDFVSLNPD</sequence>
<organism evidence="1 2">
    <name type="scientific">Microcystis aeruginosa Ma_OC_H_19870700_S124</name>
    <dbReference type="NCBI Taxonomy" id="2486262"/>
    <lineage>
        <taxon>Bacteria</taxon>
        <taxon>Bacillati</taxon>
        <taxon>Cyanobacteriota</taxon>
        <taxon>Cyanophyceae</taxon>
        <taxon>Oscillatoriophycideae</taxon>
        <taxon>Chroococcales</taxon>
        <taxon>Microcystaceae</taxon>
        <taxon>Microcystis</taxon>
    </lineage>
</organism>
<gene>
    <name evidence="1" type="ORF">EWV63_12490</name>
</gene>
<protein>
    <submittedName>
        <fullName evidence="1">IS5/IS1182 family transposase</fullName>
    </submittedName>
</protein>
<dbReference type="EMBL" id="SFBR01000106">
    <property type="protein sequence ID" value="TRT85673.1"/>
    <property type="molecule type" value="Genomic_DNA"/>
</dbReference>
<accession>A0A552AJP2</accession>
<name>A0A552AJP2_MICAE</name>
<dbReference type="Proteomes" id="UP000316280">
    <property type="component" value="Unassembled WGS sequence"/>
</dbReference>
<dbReference type="AlphaFoldDB" id="A0A552AJP2"/>
<proteinExistence type="predicted"/>
<reference evidence="1 2" key="1">
    <citation type="submission" date="2019-01" db="EMBL/GenBank/DDBJ databases">
        <title>Coherence of Microcystis species and biogeography revealed through population genomics.</title>
        <authorList>
            <person name="Perez-Carrascal O.M."/>
            <person name="Terrat Y."/>
            <person name="Giani A."/>
            <person name="Fortin N."/>
            <person name="Tromas N."/>
            <person name="Shapiro B.J."/>
        </authorList>
    </citation>
    <scope>NUCLEOTIDE SEQUENCE [LARGE SCALE GENOMIC DNA]</scope>
    <source>
        <strain evidence="1">Ma_OC_H_19870700_S124</strain>
    </source>
</reference>
<evidence type="ECO:0000313" key="1">
    <source>
        <dbReference type="EMBL" id="TRT85673.1"/>
    </source>
</evidence>
<feature type="non-terminal residue" evidence="1">
    <location>
        <position position="1"/>
    </location>
</feature>
<comment type="caution">
    <text evidence="1">The sequence shown here is derived from an EMBL/GenBank/DDBJ whole genome shotgun (WGS) entry which is preliminary data.</text>
</comment>
<evidence type="ECO:0000313" key="2">
    <source>
        <dbReference type="Proteomes" id="UP000316280"/>
    </source>
</evidence>